<evidence type="ECO:0000313" key="6">
    <source>
        <dbReference type="Proteomes" id="UP000578449"/>
    </source>
</evidence>
<name>A0A840PAA8_9ACTN</name>
<dbReference type="Proteomes" id="UP000578449">
    <property type="component" value="Unassembled WGS sequence"/>
</dbReference>
<dbReference type="SMART" id="SM00342">
    <property type="entry name" value="HTH_ARAC"/>
    <property type="match status" value="1"/>
</dbReference>
<dbReference type="Pfam" id="PF20240">
    <property type="entry name" value="DUF6597"/>
    <property type="match status" value="1"/>
</dbReference>
<feature type="domain" description="HTH araC/xylS-type" evidence="4">
    <location>
        <begin position="126"/>
        <end position="221"/>
    </location>
</feature>
<keyword evidence="2 5" id="KW-0238">DNA-binding</keyword>
<protein>
    <submittedName>
        <fullName evidence="5">AraC-like DNA-binding protein</fullName>
    </submittedName>
</protein>
<dbReference type="EMBL" id="JACHGN010000022">
    <property type="protein sequence ID" value="MBB5138324.1"/>
    <property type="molecule type" value="Genomic_DNA"/>
</dbReference>
<comment type="caution">
    <text evidence="5">The sequence shown here is derived from an EMBL/GenBank/DDBJ whole genome shotgun (WGS) entry which is preliminary data.</text>
</comment>
<keyword evidence="1" id="KW-0805">Transcription regulation</keyword>
<evidence type="ECO:0000256" key="3">
    <source>
        <dbReference type="ARBA" id="ARBA00023163"/>
    </source>
</evidence>
<dbReference type="Gene3D" id="1.10.10.60">
    <property type="entry name" value="Homeodomain-like"/>
    <property type="match status" value="1"/>
</dbReference>
<sequence length="221" mass="23170">MYREWSAGGGLGARVACLWARTAESGGSQPVVPDGCVDVMWGPRGAVVAGPDTAPHPVRLVPGDSYFGIRFRPGAVGDVLGLPVAELRDQRVPLAGLPGFAGIEAAGPADVWAATLARLRETSPPDPAAPAIAAALRRGARIGEVARDLGLSERHLHRRCVGAFGYGPKVVQRVARFQRALRLARAGRPLAEVAADSGYADQAHMANEVRRLAGVPIRALL</sequence>
<dbReference type="GO" id="GO:0003700">
    <property type="term" value="F:DNA-binding transcription factor activity"/>
    <property type="evidence" value="ECO:0007669"/>
    <property type="project" value="InterPro"/>
</dbReference>
<evidence type="ECO:0000256" key="1">
    <source>
        <dbReference type="ARBA" id="ARBA00023015"/>
    </source>
</evidence>
<reference evidence="5 6" key="1">
    <citation type="submission" date="2020-08" db="EMBL/GenBank/DDBJ databases">
        <title>Genomic Encyclopedia of Type Strains, Phase IV (KMG-IV): sequencing the most valuable type-strain genomes for metagenomic binning, comparative biology and taxonomic classification.</title>
        <authorList>
            <person name="Goeker M."/>
        </authorList>
    </citation>
    <scope>NUCLEOTIDE SEQUENCE [LARGE SCALE GENOMIC DNA]</scope>
    <source>
        <strain evidence="5 6">DSM 45615</strain>
    </source>
</reference>
<gene>
    <name evidence="5" type="ORF">HNP84_008077</name>
</gene>
<dbReference type="PANTHER" id="PTHR46796">
    <property type="entry name" value="HTH-TYPE TRANSCRIPTIONAL ACTIVATOR RHAS-RELATED"/>
    <property type="match status" value="1"/>
</dbReference>
<dbReference type="PANTHER" id="PTHR46796:SF15">
    <property type="entry name" value="BLL1074 PROTEIN"/>
    <property type="match status" value="1"/>
</dbReference>
<dbReference type="Pfam" id="PF12833">
    <property type="entry name" value="HTH_18"/>
    <property type="match status" value="1"/>
</dbReference>
<organism evidence="5 6">
    <name type="scientific">Thermocatellispora tengchongensis</name>
    <dbReference type="NCBI Taxonomy" id="1073253"/>
    <lineage>
        <taxon>Bacteria</taxon>
        <taxon>Bacillati</taxon>
        <taxon>Actinomycetota</taxon>
        <taxon>Actinomycetes</taxon>
        <taxon>Streptosporangiales</taxon>
        <taxon>Streptosporangiaceae</taxon>
        <taxon>Thermocatellispora</taxon>
    </lineage>
</organism>
<proteinExistence type="predicted"/>
<dbReference type="RefSeq" id="WP_185055193.1">
    <property type="nucleotide sequence ID" value="NZ_BAABIX010000018.1"/>
</dbReference>
<keyword evidence="3" id="KW-0804">Transcription</keyword>
<dbReference type="InterPro" id="IPR046532">
    <property type="entry name" value="DUF6597"/>
</dbReference>
<dbReference type="GO" id="GO:0043565">
    <property type="term" value="F:sequence-specific DNA binding"/>
    <property type="evidence" value="ECO:0007669"/>
    <property type="project" value="InterPro"/>
</dbReference>
<dbReference type="PROSITE" id="PS01124">
    <property type="entry name" value="HTH_ARAC_FAMILY_2"/>
    <property type="match status" value="1"/>
</dbReference>
<evidence type="ECO:0000259" key="4">
    <source>
        <dbReference type="PROSITE" id="PS01124"/>
    </source>
</evidence>
<dbReference type="InterPro" id="IPR018060">
    <property type="entry name" value="HTH_AraC"/>
</dbReference>
<dbReference type="InterPro" id="IPR050204">
    <property type="entry name" value="AraC_XylS_family_regulators"/>
</dbReference>
<dbReference type="AlphaFoldDB" id="A0A840PAA8"/>
<evidence type="ECO:0000256" key="2">
    <source>
        <dbReference type="ARBA" id="ARBA00023125"/>
    </source>
</evidence>
<accession>A0A840PAA8</accession>
<evidence type="ECO:0000313" key="5">
    <source>
        <dbReference type="EMBL" id="MBB5138324.1"/>
    </source>
</evidence>
<keyword evidence="6" id="KW-1185">Reference proteome</keyword>